<dbReference type="Proteomes" id="UP001567538">
    <property type="component" value="Unassembled WGS sequence"/>
</dbReference>
<dbReference type="InterPro" id="IPR050796">
    <property type="entry name" value="SCF_F-box_component"/>
</dbReference>
<dbReference type="SUPFAM" id="SSF81383">
    <property type="entry name" value="F-box domain"/>
    <property type="match status" value="1"/>
</dbReference>
<dbReference type="InterPro" id="IPR006527">
    <property type="entry name" value="F-box-assoc_dom_typ1"/>
</dbReference>
<feature type="domain" description="F-box" evidence="1">
    <location>
        <begin position="3"/>
        <end position="48"/>
    </location>
</feature>
<name>A0ABD1GVR1_SALDI</name>
<protein>
    <submittedName>
        <fullName evidence="2">F-box protein-like protein</fullName>
    </submittedName>
</protein>
<dbReference type="AlphaFoldDB" id="A0ABD1GVR1"/>
<dbReference type="Pfam" id="PF07734">
    <property type="entry name" value="FBA_1"/>
    <property type="match status" value="1"/>
</dbReference>
<organism evidence="2 3">
    <name type="scientific">Salvia divinorum</name>
    <name type="common">Maria pastora</name>
    <name type="synonym">Diviner's sage</name>
    <dbReference type="NCBI Taxonomy" id="28513"/>
    <lineage>
        <taxon>Eukaryota</taxon>
        <taxon>Viridiplantae</taxon>
        <taxon>Streptophyta</taxon>
        <taxon>Embryophyta</taxon>
        <taxon>Tracheophyta</taxon>
        <taxon>Spermatophyta</taxon>
        <taxon>Magnoliopsida</taxon>
        <taxon>eudicotyledons</taxon>
        <taxon>Gunneridae</taxon>
        <taxon>Pentapetalae</taxon>
        <taxon>asterids</taxon>
        <taxon>lamiids</taxon>
        <taxon>Lamiales</taxon>
        <taxon>Lamiaceae</taxon>
        <taxon>Nepetoideae</taxon>
        <taxon>Mentheae</taxon>
        <taxon>Salviinae</taxon>
        <taxon>Salvia</taxon>
        <taxon>Salvia subgen. Calosphace</taxon>
    </lineage>
</organism>
<dbReference type="NCBIfam" id="TIGR01640">
    <property type="entry name" value="F_box_assoc_1"/>
    <property type="match status" value="1"/>
</dbReference>
<keyword evidence="3" id="KW-1185">Reference proteome</keyword>
<reference evidence="2 3" key="1">
    <citation type="submission" date="2024-06" db="EMBL/GenBank/DDBJ databases">
        <title>A chromosome level genome sequence of Diviner's sage (Salvia divinorum).</title>
        <authorList>
            <person name="Ford S.A."/>
            <person name="Ro D.-K."/>
            <person name="Ness R.W."/>
            <person name="Phillips M.A."/>
        </authorList>
    </citation>
    <scope>NUCLEOTIDE SEQUENCE [LARGE SCALE GENOMIC DNA]</scope>
    <source>
        <strain evidence="2">SAF-2024a</strain>
        <tissue evidence="2">Leaf</tissue>
    </source>
</reference>
<dbReference type="SMART" id="SM00256">
    <property type="entry name" value="FBOX"/>
    <property type="match status" value="1"/>
</dbReference>
<accession>A0ABD1GVR1</accession>
<dbReference type="InterPro" id="IPR001810">
    <property type="entry name" value="F-box_dom"/>
</dbReference>
<sequence length="417" mass="48427">MEIDRLNDLPQEIIIDILSRLPVQTIMKSKCVCKSWRDLVESPHFASLHSHHAALTSARLPVFEDLKFSRAHRLLGFIGGNEIIQKPSKGSVLYPHSFPKPNKPFIHSSVNGLLFMIDFDSMFEVFICNPITREYVAIEMGRDCYSYEYAFGFGVSKSGQYKLARVYARGDYPIDYQVYNLGIGQWKSITTESEMAFWYQRAYVPPLVNGNLHWLEVLTDNVFLYPRKVYCLDLETDLFKSFSCPRSISLQKRGKDLQYSLSALRGCLCFSSDADDDVIEIWCMKKYGDDKSWTKDYVIKRKPHTLKIPEYFHRYFKINIRYNLHEDFISNVERLDRIIESQNHGREMLYPVKAFKDGGLILALHVSARLFYYSGTTKVVEEIKKERNHASSNLVIHSPSFVALKSLVMENMRVKLL</sequence>
<dbReference type="CDD" id="cd22157">
    <property type="entry name" value="F-box_AtFBW1-like"/>
    <property type="match status" value="1"/>
</dbReference>
<dbReference type="Gene3D" id="1.20.1280.50">
    <property type="match status" value="1"/>
</dbReference>
<dbReference type="InterPro" id="IPR017451">
    <property type="entry name" value="F-box-assoc_interact_dom"/>
</dbReference>
<dbReference type="Pfam" id="PF00646">
    <property type="entry name" value="F-box"/>
    <property type="match status" value="1"/>
</dbReference>
<evidence type="ECO:0000313" key="2">
    <source>
        <dbReference type="EMBL" id="KAL1548084.1"/>
    </source>
</evidence>
<evidence type="ECO:0000259" key="1">
    <source>
        <dbReference type="PROSITE" id="PS50181"/>
    </source>
</evidence>
<dbReference type="PROSITE" id="PS50181">
    <property type="entry name" value="FBOX"/>
    <property type="match status" value="1"/>
</dbReference>
<proteinExistence type="predicted"/>
<dbReference type="InterPro" id="IPR036047">
    <property type="entry name" value="F-box-like_dom_sf"/>
</dbReference>
<dbReference type="PANTHER" id="PTHR31672:SF13">
    <property type="entry name" value="F-BOX PROTEIN CPR30-LIKE"/>
    <property type="match status" value="1"/>
</dbReference>
<evidence type="ECO:0000313" key="3">
    <source>
        <dbReference type="Proteomes" id="UP001567538"/>
    </source>
</evidence>
<dbReference type="PANTHER" id="PTHR31672">
    <property type="entry name" value="BNACNNG10540D PROTEIN"/>
    <property type="match status" value="1"/>
</dbReference>
<dbReference type="EMBL" id="JBEAFC010000007">
    <property type="protein sequence ID" value="KAL1548084.1"/>
    <property type="molecule type" value="Genomic_DNA"/>
</dbReference>
<comment type="caution">
    <text evidence="2">The sequence shown here is derived from an EMBL/GenBank/DDBJ whole genome shotgun (WGS) entry which is preliminary data.</text>
</comment>
<gene>
    <name evidence="2" type="ORF">AAHA92_16363</name>
</gene>